<evidence type="ECO:0000313" key="1">
    <source>
        <dbReference type="EMBL" id="PVD30407.1"/>
    </source>
</evidence>
<dbReference type="AlphaFoldDB" id="A0A2T7PAG2"/>
<evidence type="ECO:0000313" key="2">
    <source>
        <dbReference type="Proteomes" id="UP000245119"/>
    </source>
</evidence>
<dbReference type="Proteomes" id="UP000245119">
    <property type="component" value="Linkage Group LG5"/>
</dbReference>
<reference evidence="1 2" key="1">
    <citation type="submission" date="2018-04" db="EMBL/GenBank/DDBJ databases">
        <title>The genome of golden apple snail Pomacea canaliculata provides insight into stress tolerance and invasive adaptation.</title>
        <authorList>
            <person name="Liu C."/>
            <person name="Liu B."/>
            <person name="Ren Y."/>
            <person name="Zhang Y."/>
            <person name="Wang H."/>
            <person name="Li S."/>
            <person name="Jiang F."/>
            <person name="Yin L."/>
            <person name="Zhang G."/>
            <person name="Qian W."/>
            <person name="Fan W."/>
        </authorList>
    </citation>
    <scope>NUCLEOTIDE SEQUENCE [LARGE SCALE GENOMIC DNA]</scope>
    <source>
        <strain evidence="1">SZHN2017</strain>
        <tissue evidence="1">Muscle</tissue>
    </source>
</reference>
<name>A0A2T7PAG2_POMCA</name>
<comment type="caution">
    <text evidence="1">The sequence shown here is derived from an EMBL/GenBank/DDBJ whole genome shotgun (WGS) entry which is preliminary data.</text>
</comment>
<sequence length="80" mass="8610">MFLQLDSGEKTQDLIHKEAGGWMGGVRGLNKGEMKAKTARHSLALATPRVAGSFLPALSHSVSEHWVVFGKSLGGLRSKH</sequence>
<keyword evidence="2" id="KW-1185">Reference proteome</keyword>
<protein>
    <submittedName>
        <fullName evidence="1">Uncharacterized protein</fullName>
    </submittedName>
</protein>
<gene>
    <name evidence="1" type="ORF">C0Q70_09673</name>
</gene>
<accession>A0A2T7PAG2</accession>
<dbReference type="EMBL" id="PZQS01000005">
    <property type="protein sequence ID" value="PVD30407.1"/>
    <property type="molecule type" value="Genomic_DNA"/>
</dbReference>
<organism evidence="1 2">
    <name type="scientific">Pomacea canaliculata</name>
    <name type="common">Golden apple snail</name>
    <dbReference type="NCBI Taxonomy" id="400727"/>
    <lineage>
        <taxon>Eukaryota</taxon>
        <taxon>Metazoa</taxon>
        <taxon>Spiralia</taxon>
        <taxon>Lophotrochozoa</taxon>
        <taxon>Mollusca</taxon>
        <taxon>Gastropoda</taxon>
        <taxon>Caenogastropoda</taxon>
        <taxon>Architaenioglossa</taxon>
        <taxon>Ampullarioidea</taxon>
        <taxon>Ampullariidae</taxon>
        <taxon>Pomacea</taxon>
    </lineage>
</organism>
<proteinExistence type="predicted"/>